<dbReference type="Gene3D" id="3.30.230.120">
    <property type="match status" value="1"/>
</dbReference>
<evidence type="ECO:0000256" key="2">
    <source>
        <dbReference type="ARBA" id="ARBA00022695"/>
    </source>
</evidence>
<keyword evidence="3" id="KW-0418">Kinase</keyword>
<dbReference type="AlphaFoldDB" id="A0A6B1DAF1"/>
<keyword evidence="2 4" id="KW-0548">Nucleotidyltransferase</keyword>
<dbReference type="GO" id="GO:0042352">
    <property type="term" value="P:GDP-L-fucose salvage"/>
    <property type="evidence" value="ECO:0007669"/>
    <property type="project" value="TreeGrafter"/>
</dbReference>
<organism evidence="4">
    <name type="scientific">Caldilineaceae bacterium SB0661_bin_32</name>
    <dbReference type="NCBI Taxonomy" id="2605255"/>
    <lineage>
        <taxon>Bacteria</taxon>
        <taxon>Bacillati</taxon>
        <taxon>Chloroflexota</taxon>
        <taxon>Caldilineae</taxon>
        <taxon>Caldilineales</taxon>
        <taxon>Caldilineaceae</taxon>
    </lineage>
</organism>
<sequence>MSTLVGIITAADEDTRNRSLEQFARSASAETLLRECEALDRLRRENENLYEQVRALFFLHSIHRYHLPGKPGIAGRGVIPFRGYEELRNRRFEEAIETFLRHQAQAGPSDALSSGLSAAYRQLGFQTLADQVRRSVRSIAGNQWMFRIGHPSDHPLRVHRRLLRPLENGLFPILRETTPVRMDLTHCGWSDIFFLGMDFPEGARVLNVSIDLSVESADPTQAQAPRPPVEGYLRVIDRPVLRLASVDLQASAEITTFAEVFDFARDHLGLLKAALIAAGIVPPGMEGAHQPLSDLLSQLVGSGQGIELVSKVNDIPKGSRLAVSTSLLACLITVCMRATGQAGSLTGGLSEVERRLVAARAILGEWLGGSGGGWQDSGGVWPGIKLIEGRLSAEGDPEFGVSRGRLLPGHHLFGEDEISEETRQALQASLVLVHGGMAQDVGPILEMVTEKYLLRSEEEWMGRQQAIGALDEILGYLKAGNIKAIGEATERNFKGPIQTIIPWAGNLYTDRLIQQARAAFGEHFWGFWMLGGMSGGGMGFLFDPRHKSSAKVRLQEIMDKTKARMEQSVPFAMQPVVYDFAIDERGSWAELHGRAGETERRADGPAALMPGDYYRLTFPDILRRDPWLLSSAQRAELEIFSALSAGDPALGDVLPSLFQRMLPQKQEEESQDSLSAMLAANAFDREQHEQIRGDLRSGRIGLAQNRLPTRSLIEEVAPEELVDATAGLPERFDEIGRAALKAGEVAVVTLAGGAGSRWSQGAGVVKALNPFARLAGRHRNFIEIHLAKSRRSGRLCGTPLPHVITTSYLTHRAIADALGDGDGCGPDGPLLLSPGNSVGLRMVPMVRDLRFDWEESSRQVLDIQAEKVRESQHNALINWARSQGEGSDYVDNLPDQCIHPVGHWYELPHLLRNGVLRGLLEERPQLQYLMMHNIDTVGANVDPGLLGLHISAQGAMTAEVIHRRLEDRGGGLARVDGSVRLVEGMALPREEIEFRLTYYNTNTFWIHIDRLLAALGLERAALEDEETVAEALARMAARMPTYVTLKEVKKRWGRGQEDIFPVTQFEKLWGDMTALPEMDCGYVVVPRMRGQQLKEMAQLDGWLRDGSAAYVEDLCDWPD</sequence>
<protein>
    <submittedName>
        <fullName evidence="4">UTP--glucose-1-phosphate uridylyltransferase</fullName>
    </submittedName>
</protein>
<comment type="caution">
    <text evidence="4">The sequence shown here is derived from an EMBL/GenBank/DDBJ whole genome shotgun (WGS) entry which is preliminary data.</text>
</comment>
<evidence type="ECO:0000256" key="1">
    <source>
        <dbReference type="ARBA" id="ARBA00022679"/>
    </source>
</evidence>
<keyword evidence="1 4" id="KW-0808">Transferase</keyword>
<proteinExistence type="predicted"/>
<dbReference type="PANTHER" id="PTHR32463">
    <property type="entry name" value="L-FUCOSE KINASE"/>
    <property type="match status" value="1"/>
</dbReference>
<dbReference type="PANTHER" id="PTHR32463:SF0">
    <property type="entry name" value="L-FUCOSE KINASE"/>
    <property type="match status" value="1"/>
</dbReference>
<dbReference type="InterPro" id="IPR029044">
    <property type="entry name" value="Nucleotide-diphossugar_trans"/>
</dbReference>
<evidence type="ECO:0000256" key="3">
    <source>
        <dbReference type="ARBA" id="ARBA00022777"/>
    </source>
</evidence>
<dbReference type="EMBL" id="VXMH01000081">
    <property type="protein sequence ID" value="MYC96413.1"/>
    <property type="molecule type" value="Genomic_DNA"/>
</dbReference>
<dbReference type="Pfam" id="PF01704">
    <property type="entry name" value="UDPGP"/>
    <property type="match status" value="1"/>
</dbReference>
<name>A0A6B1DAF1_9CHLR</name>
<dbReference type="GO" id="GO:0050201">
    <property type="term" value="F:fucokinase activity"/>
    <property type="evidence" value="ECO:0007669"/>
    <property type="project" value="TreeGrafter"/>
</dbReference>
<dbReference type="InterPro" id="IPR002618">
    <property type="entry name" value="UDPGP_fam"/>
</dbReference>
<evidence type="ECO:0000313" key="4">
    <source>
        <dbReference type="EMBL" id="MYC96413.1"/>
    </source>
</evidence>
<dbReference type="GO" id="GO:0070569">
    <property type="term" value="F:uridylyltransferase activity"/>
    <property type="evidence" value="ECO:0007669"/>
    <property type="project" value="InterPro"/>
</dbReference>
<dbReference type="Gene3D" id="3.90.550.10">
    <property type="entry name" value="Spore Coat Polysaccharide Biosynthesis Protein SpsA, Chain A"/>
    <property type="match status" value="1"/>
</dbReference>
<dbReference type="SUPFAM" id="SSF53448">
    <property type="entry name" value="Nucleotide-diphospho-sugar transferases"/>
    <property type="match status" value="1"/>
</dbReference>
<dbReference type="InterPro" id="IPR052203">
    <property type="entry name" value="GHMP_Kinase-Related"/>
</dbReference>
<accession>A0A6B1DAF1</accession>
<reference evidence="4" key="1">
    <citation type="submission" date="2019-09" db="EMBL/GenBank/DDBJ databases">
        <title>Characterisation of the sponge microbiome using genome-centric metagenomics.</title>
        <authorList>
            <person name="Engelberts J.P."/>
            <person name="Robbins S.J."/>
            <person name="De Goeij J.M."/>
            <person name="Aranda M."/>
            <person name="Bell S.C."/>
            <person name="Webster N.S."/>
        </authorList>
    </citation>
    <scope>NUCLEOTIDE SEQUENCE</scope>
    <source>
        <strain evidence="4">SB0661_bin_32</strain>
    </source>
</reference>
<gene>
    <name evidence="4" type="ORF">F4X14_15725</name>
</gene>